<feature type="region of interest" description="Disordered" evidence="1">
    <location>
        <begin position="1"/>
        <end position="106"/>
    </location>
</feature>
<sequence length="106" mass="11315">MRQRRWQRLSAASEGGGEQEKTMPKGGGASQEPSGLLRSVSREGLHHSSEGGRTSEPSEKARLLPLHPQAGRKAVPLGRVPRQPPLGHAPTAVWALRAASPRSGSR</sequence>
<dbReference type="EMBL" id="CAUYUJ010003324">
    <property type="protein sequence ID" value="CAK0804814.1"/>
    <property type="molecule type" value="Genomic_DNA"/>
</dbReference>
<feature type="compositionally biased region" description="Basic and acidic residues" evidence="1">
    <location>
        <begin position="40"/>
        <end position="50"/>
    </location>
</feature>
<reference evidence="2" key="1">
    <citation type="submission" date="2023-10" db="EMBL/GenBank/DDBJ databases">
        <authorList>
            <person name="Chen Y."/>
            <person name="Shah S."/>
            <person name="Dougan E. K."/>
            <person name="Thang M."/>
            <person name="Chan C."/>
        </authorList>
    </citation>
    <scope>NUCLEOTIDE SEQUENCE [LARGE SCALE GENOMIC DNA]</scope>
</reference>
<evidence type="ECO:0000313" key="2">
    <source>
        <dbReference type="EMBL" id="CAK0804814.1"/>
    </source>
</evidence>
<proteinExistence type="predicted"/>
<comment type="caution">
    <text evidence="2">The sequence shown here is derived from an EMBL/GenBank/DDBJ whole genome shotgun (WGS) entry which is preliminary data.</text>
</comment>
<protein>
    <submittedName>
        <fullName evidence="2">Uncharacterized protein</fullName>
    </submittedName>
</protein>
<name>A0ABN9QFR6_9DINO</name>
<organism evidence="2 3">
    <name type="scientific">Prorocentrum cordatum</name>
    <dbReference type="NCBI Taxonomy" id="2364126"/>
    <lineage>
        <taxon>Eukaryota</taxon>
        <taxon>Sar</taxon>
        <taxon>Alveolata</taxon>
        <taxon>Dinophyceae</taxon>
        <taxon>Prorocentrales</taxon>
        <taxon>Prorocentraceae</taxon>
        <taxon>Prorocentrum</taxon>
    </lineage>
</organism>
<keyword evidence="3" id="KW-1185">Reference proteome</keyword>
<gene>
    <name evidence="2" type="ORF">PCOR1329_LOCUS11501</name>
</gene>
<evidence type="ECO:0000313" key="3">
    <source>
        <dbReference type="Proteomes" id="UP001189429"/>
    </source>
</evidence>
<dbReference type="Proteomes" id="UP001189429">
    <property type="component" value="Unassembled WGS sequence"/>
</dbReference>
<accession>A0ABN9QFR6</accession>
<evidence type="ECO:0000256" key="1">
    <source>
        <dbReference type="SAM" id="MobiDB-lite"/>
    </source>
</evidence>